<dbReference type="SUPFAM" id="SSF52540">
    <property type="entry name" value="P-loop containing nucleoside triphosphate hydrolases"/>
    <property type="match status" value="1"/>
</dbReference>
<dbReference type="Proteomes" id="UP000535182">
    <property type="component" value="Unassembled WGS sequence"/>
</dbReference>
<dbReference type="EMBL" id="JACHEB010000010">
    <property type="protein sequence ID" value="MBB5330585.1"/>
    <property type="molecule type" value="Genomic_DNA"/>
</dbReference>
<sequence length="235" mass="26307">MTGADRSWAQRYQIDDILHYSRVSKETGIGTSEYAQVIALHSQENRLIVLRGNREQTTYNPRRQMGVTVYRAREKAFAVGDRVQFTAPNRELKVANRELGSIDNIAPSGSMQLKLDCGRSVEFTAQSFPHLDHDYAVTSHSSQGQTAERVLIHVDTELGAKDLLNRRLAYVSVSRGQWDAQILTNDREKLSQALSHDVSHNSAYQPEQAILGVQQKIGPSSERVLERSIGYGLGL</sequence>
<evidence type="ECO:0000313" key="1">
    <source>
        <dbReference type="EMBL" id="MBB5330585.1"/>
    </source>
</evidence>
<protein>
    <submittedName>
        <fullName evidence="1">ATP-dependent exoDNAse (Exonuclease V) alpha subunit</fullName>
    </submittedName>
</protein>
<dbReference type="RefSeq" id="WP_183980129.1">
    <property type="nucleotide sequence ID" value="NZ_JACHEB010000010.1"/>
</dbReference>
<reference evidence="1 2" key="1">
    <citation type="submission" date="2020-08" db="EMBL/GenBank/DDBJ databases">
        <title>Genomic Encyclopedia of Type Strains, Phase IV (KMG-V): Genome sequencing to study the core and pangenomes of soil and plant-associated prokaryotes.</title>
        <authorList>
            <person name="Whitman W."/>
        </authorList>
    </citation>
    <scope>NUCLEOTIDE SEQUENCE [LARGE SCALE GENOMIC DNA]</scope>
    <source>
        <strain evidence="1 2">X5P2</strain>
    </source>
</reference>
<dbReference type="Gene3D" id="2.30.30.940">
    <property type="match status" value="1"/>
</dbReference>
<gene>
    <name evidence="1" type="ORF">HDF14_004220</name>
</gene>
<organism evidence="1 2">
    <name type="scientific">Tunturiibacter gelidiferens</name>
    <dbReference type="NCBI Taxonomy" id="3069689"/>
    <lineage>
        <taxon>Bacteria</taxon>
        <taxon>Pseudomonadati</taxon>
        <taxon>Acidobacteriota</taxon>
        <taxon>Terriglobia</taxon>
        <taxon>Terriglobales</taxon>
        <taxon>Acidobacteriaceae</taxon>
        <taxon>Tunturiibacter</taxon>
    </lineage>
</organism>
<proteinExistence type="predicted"/>
<dbReference type="Gene3D" id="3.40.50.300">
    <property type="entry name" value="P-loop containing nucleotide triphosphate hydrolases"/>
    <property type="match status" value="1"/>
</dbReference>
<dbReference type="CDD" id="cd18809">
    <property type="entry name" value="SF1_C_RecD"/>
    <property type="match status" value="1"/>
</dbReference>
<accession>A0A9X0QI02</accession>
<dbReference type="InterPro" id="IPR027417">
    <property type="entry name" value="P-loop_NTPase"/>
</dbReference>
<name>A0A9X0QI02_9BACT</name>
<dbReference type="AlphaFoldDB" id="A0A9X0QI02"/>
<evidence type="ECO:0000313" key="2">
    <source>
        <dbReference type="Proteomes" id="UP000535182"/>
    </source>
</evidence>
<keyword evidence="2" id="KW-1185">Reference proteome</keyword>
<comment type="caution">
    <text evidence="1">The sequence shown here is derived from an EMBL/GenBank/DDBJ whole genome shotgun (WGS) entry which is preliminary data.</text>
</comment>